<accession>A0ABW2U7C5</accession>
<keyword evidence="2" id="KW-1185">Reference proteome</keyword>
<dbReference type="EMBL" id="JBHTEK010000001">
    <property type="protein sequence ID" value="MFC7668994.1"/>
    <property type="molecule type" value="Genomic_DNA"/>
</dbReference>
<dbReference type="RefSeq" id="WP_380204513.1">
    <property type="nucleotide sequence ID" value="NZ_JBHTEK010000001.1"/>
</dbReference>
<evidence type="ECO:0000313" key="2">
    <source>
        <dbReference type="Proteomes" id="UP001596513"/>
    </source>
</evidence>
<dbReference type="Proteomes" id="UP001596513">
    <property type="component" value="Unassembled WGS sequence"/>
</dbReference>
<gene>
    <name evidence="1" type="ORF">ACFQT0_17780</name>
</gene>
<comment type="caution">
    <text evidence="1">The sequence shown here is derived from an EMBL/GenBank/DDBJ whole genome shotgun (WGS) entry which is preliminary data.</text>
</comment>
<organism evidence="1 2">
    <name type="scientific">Hymenobacter humi</name>
    <dbReference type="NCBI Taxonomy" id="1411620"/>
    <lineage>
        <taxon>Bacteria</taxon>
        <taxon>Pseudomonadati</taxon>
        <taxon>Bacteroidota</taxon>
        <taxon>Cytophagia</taxon>
        <taxon>Cytophagales</taxon>
        <taxon>Hymenobacteraceae</taxon>
        <taxon>Hymenobacter</taxon>
    </lineage>
</organism>
<reference evidence="2" key="1">
    <citation type="journal article" date="2019" name="Int. J. Syst. Evol. Microbiol.">
        <title>The Global Catalogue of Microorganisms (GCM) 10K type strain sequencing project: providing services to taxonomists for standard genome sequencing and annotation.</title>
        <authorList>
            <consortium name="The Broad Institute Genomics Platform"/>
            <consortium name="The Broad Institute Genome Sequencing Center for Infectious Disease"/>
            <person name="Wu L."/>
            <person name="Ma J."/>
        </authorList>
    </citation>
    <scope>NUCLEOTIDE SEQUENCE [LARGE SCALE GENOMIC DNA]</scope>
    <source>
        <strain evidence="2">JCM 19635</strain>
    </source>
</reference>
<sequence length="380" mass="43208">MVEKPAGRGQKRHQLNVFTENLLLDPLNPRLPKDARNKGQDQLISALRRDFDLDELAYSISGNGYFDEEPLVAIPIALPKKFETKKYEELIDNKEYVDFISDTKTQFYVAEGNRRLSTIKILLSSKLRSTLRVKWPELSEKVEFDISILPAIIYPTRREVLPYLGVRHITGIVKWEAYEKADYVDSMVKQGYTIEQIQGIVGDRTNNIRKIYQSYKIVEEAQDELGMDATEAKDSFSLLTLAIGQGSIKTYLGLPKKLEDTDFDQPVPVEKQENLRNLMGWLFGDENKLPVLKESRDITNYLSPVLTSEAATEHLLLTGDLQEAYDMSSGEELLLAKKLTQAKRALGYSLKLISGNKSETVVKLVNDCEQAVKDIKKLLK</sequence>
<protein>
    <recommendedName>
        <fullName evidence="3">ParB/Sulfiredoxin domain-containing protein</fullName>
    </recommendedName>
</protein>
<evidence type="ECO:0008006" key="3">
    <source>
        <dbReference type="Google" id="ProtNLM"/>
    </source>
</evidence>
<proteinExistence type="predicted"/>
<evidence type="ECO:0000313" key="1">
    <source>
        <dbReference type="EMBL" id="MFC7668994.1"/>
    </source>
</evidence>
<name>A0ABW2U7C5_9BACT</name>